<dbReference type="SUPFAM" id="SSF81901">
    <property type="entry name" value="HCP-like"/>
    <property type="match status" value="1"/>
</dbReference>
<dbReference type="InterPro" id="IPR050767">
    <property type="entry name" value="Sel1_AlgK"/>
</dbReference>
<sequence length="303" mass="32175">MKKVSKKHISLINALLLGLVSALSLAAITVPSARAAAMLPAEQCDAEAGSEYDLQRNFSFRPVATEDIRIGVALSACREAYKQGAEPRQTFQLARVLYKAGQRSQAMAMLKAASEEGHAIAMVNYGVMLDENGNHEAAFTLFEKAAATGNILAAYNLGVAYRDGVGTKVDAPMAIQWFERASLAKDDIAAFNLAVMLDEGKLVREDNAKAAKLYRIAADRGNIDAMVNLALMLRTGEGVQRDLSAARELLTKAAIAGDEFAVASLQAQPADTTDVAMIDDTVTSAIAADGASAPVLQKTARLK</sequence>
<dbReference type="EMBL" id="JAUSVF010000001">
    <property type="protein sequence ID" value="MDQ0318799.1"/>
    <property type="molecule type" value="Genomic_DNA"/>
</dbReference>
<dbReference type="Gene3D" id="1.25.40.10">
    <property type="entry name" value="Tetratricopeptide repeat domain"/>
    <property type="match status" value="1"/>
</dbReference>
<dbReference type="Pfam" id="PF08238">
    <property type="entry name" value="Sel1"/>
    <property type="match status" value="4"/>
</dbReference>
<accession>A0ABU0BKM7</accession>
<evidence type="ECO:0000256" key="1">
    <source>
        <dbReference type="SAM" id="SignalP"/>
    </source>
</evidence>
<organism evidence="2 3">
    <name type="scientific">Pararhizobium capsulatum DSM 1112</name>
    <dbReference type="NCBI Taxonomy" id="1121113"/>
    <lineage>
        <taxon>Bacteria</taxon>
        <taxon>Pseudomonadati</taxon>
        <taxon>Pseudomonadota</taxon>
        <taxon>Alphaproteobacteria</taxon>
        <taxon>Hyphomicrobiales</taxon>
        <taxon>Rhizobiaceae</taxon>
        <taxon>Rhizobium/Agrobacterium group</taxon>
        <taxon>Pararhizobium</taxon>
    </lineage>
</organism>
<reference evidence="2 3" key="1">
    <citation type="submission" date="2023-07" db="EMBL/GenBank/DDBJ databases">
        <title>Genomic Encyclopedia of Type Strains, Phase IV (KMG-IV): sequencing the most valuable type-strain genomes for metagenomic binning, comparative biology and taxonomic classification.</title>
        <authorList>
            <person name="Goeker M."/>
        </authorList>
    </citation>
    <scope>NUCLEOTIDE SEQUENCE [LARGE SCALE GENOMIC DNA]</scope>
    <source>
        <strain evidence="2 3">DSM 1112</strain>
    </source>
</reference>
<feature type="chain" id="PRO_5045527755" evidence="1">
    <location>
        <begin position="27"/>
        <end position="303"/>
    </location>
</feature>
<keyword evidence="3" id="KW-1185">Reference proteome</keyword>
<comment type="caution">
    <text evidence="2">The sequence shown here is derived from an EMBL/GenBank/DDBJ whole genome shotgun (WGS) entry which is preliminary data.</text>
</comment>
<gene>
    <name evidence="2" type="ORF">QO002_000937</name>
</gene>
<dbReference type="InterPro" id="IPR006597">
    <property type="entry name" value="Sel1-like"/>
</dbReference>
<dbReference type="Proteomes" id="UP001230207">
    <property type="component" value="Unassembled WGS sequence"/>
</dbReference>
<name>A0ABU0BKM7_9HYPH</name>
<dbReference type="RefSeq" id="WP_307227164.1">
    <property type="nucleotide sequence ID" value="NZ_JAUSVF010000001.1"/>
</dbReference>
<dbReference type="PANTHER" id="PTHR11102">
    <property type="entry name" value="SEL-1-LIKE PROTEIN"/>
    <property type="match status" value="1"/>
</dbReference>
<feature type="signal peptide" evidence="1">
    <location>
        <begin position="1"/>
        <end position="26"/>
    </location>
</feature>
<evidence type="ECO:0000313" key="3">
    <source>
        <dbReference type="Proteomes" id="UP001230207"/>
    </source>
</evidence>
<protein>
    <submittedName>
        <fullName evidence="2">TPR repeat protein</fullName>
    </submittedName>
</protein>
<evidence type="ECO:0000313" key="2">
    <source>
        <dbReference type="EMBL" id="MDQ0318799.1"/>
    </source>
</evidence>
<proteinExistence type="predicted"/>
<keyword evidence="1" id="KW-0732">Signal</keyword>
<dbReference type="InterPro" id="IPR011990">
    <property type="entry name" value="TPR-like_helical_dom_sf"/>
</dbReference>
<dbReference type="SMART" id="SM00671">
    <property type="entry name" value="SEL1"/>
    <property type="match status" value="4"/>
</dbReference>
<dbReference type="PANTHER" id="PTHR11102:SF147">
    <property type="entry name" value="SEL1L ADAPTOR SUBUNIT OF ERAD E3 UBIQUITIN LIGASE"/>
    <property type="match status" value="1"/>
</dbReference>